<dbReference type="GeneID" id="112597544"/>
<name>A0A2H8TFE3_9HEMI</name>
<organism evidence="10">
    <name type="scientific">Melanaphis sacchari</name>
    <dbReference type="NCBI Taxonomy" id="742174"/>
    <lineage>
        <taxon>Eukaryota</taxon>
        <taxon>Metazoa</taxon>
        <taxon>Ecdysozoa</taxon>
        <taxon>Arthropoda</taxon>
        <taxon>Hexapoda</taxon>
        <taxon>Insecta</taxon>
        <taxon>Pterygota</taxon>
        <taxon>Neoptera</taxon>
        <taxon>Paraneoptera</taxon>
        <taxon>Hemiptera</taxon>
        <taxon>Sternorrhyncha</taxon>
        <taxon>Aphidomorpha</taxon>
        <taxon>Aphidoidea</taxon>
        <taxon>Aphididae</taxon>
        <taxon>Aphidini</taxon>
        <taxon>Melanaphis</taxon>
    </lineage>
</organism>
<dbReference type="InterPro" id="IPR019133">
    <property type="entry name" value="MIC60"/>
</dbReference>
<reference evidence="10" key="1">
    <citation type="submission" date="2017-10" db="EMBL/GenBank/DDBJ databases">
        <title>Transcriptome Assembly of Sugarcane Aphid Adults.</title>
        <authorList>
            <person name="Scully E.D."/>
            <person name="Palmer N.A."/>
            <person name="Geib S.M."/>
            <person name="Sarath G."/>
            <person name="Sattler S.E."/>
        </authorList>
    </citation>
    <scope>NUCLEOTIDE SEQUENCE</scope>
    <source>
        <tissue evidence="10">Whole body</tissue>
    </source>
</reference>
<dbReference type="GO" id="GO:0042407">
    <property type="term" value="P:cristae formation"/>
    <property type="evidence" value="ECO:0007669"/>
    <property type="project" value="TreeGrafter"/>
</dbReference>
<keyword evidence="2 7" id="KW-0812">Transmembrane</keyword>
<dbReference type="GO" id="GO:0061617">
    <property type="term" value="C:MICOS complex"/>
    <property type="evidence" value="ECO:0007669"/>
    <property type="project" value="TreeGrafter"/>
</dbReference>
<evidence type="ECO:0000256" key="8">
    <source>
        <dbReference type="SAM" id="Coils"/>
    </source>
</evidence>
<comment type="subcellular location">
    <subcellularLocation>
        <location evidence="7">Mitochondrion inner membrane</location>
        <topology evidence="7">Single-pass membrane protein</topology>
    </subcellularLocation>
</comment>
<keyword evidence="5 7" id="KW-0496">Mitochondrion</keyword>
<evidence type="ECO:0000256" key="4">
    <source>
        <dbReference type="ARBA" id="ARBA00022989"/>
    </source>
</evidence>
<evidence type="ECO:0000256" key="6">
    <source>
        <dbReference type="ARBA" id="ARBA00023136"/>
    </source>
</evidence>
<sequence length="720" mass="82012">MYKIPRLNTVGSILAKQKAIRFETLGHHLRAINTSTNEVKPKSRFLFYVMGTVLTGVMGTAGIVVYSKNDPKFRELLTNNVPGADKFIKVCLFEDTELIDQSKKLGGRMVCKIAQQVKSIKESIGIDQKHTFVEKSAGEIKSIANNFSSSVSMASNNEQKILKEKQESQQSKNQPKNESINTNFVQTKPAEKLQELPPAPLNLPPRQYTLEELETEILEKSSLGISALKSATEAINDYYENVYKLINNTTENIDPNLSVKLQILEDKKNEVYNNAYDNANKYKKEILDKQKLLNNSQFEETSDKLAKTIHKTNEALEELKNASIILEKEEHKLANINKYKSSINEAQAGLIAEFESLFPGSDITQHKINVNNNDFDIFLLYALKKLNYYKDNLSKQEAILDRKINNAMNADFLNVETINEMNSRLNSEIHQLDEHFKHQLNQFNIKVDEDLKEQLKAHKKAHADLITRAVDFTKEEFENRVRQELSTIEKLERQKYQSQLNSLKSELQSVINNLISEVEKEKKLFANKSIWEASKFLKSSLSSSNNEQPINIKDQINAIKKLGASDSTVEKVVSAVPIKALENGVLSKGQLKENFNQVEKRVYETALIPDDSFSLPLMVFSYLASLIVVHHSHISTNEVNNEEFDPLELNTYEIIERARYCVDRDNILQALRYLNLLTGCSRVVAKEWIKEATVFLETKQAVDLLLSYTTNKSFSSINGN</sequence>
<evidence type="ECO:0000256" key="2">
    <source>
        <dbReference type="ARBA" id="ARBA00022692"/>
    </source>
</evidence>
<keyword evidence="8" id="KW-0175">Coiled coil</keyword>
<dbReference type="PANTHER" id="PTHR15415">
    <property type="entry name" value="MITOFILIN"/>
    <property type="match status" value="1"/>
</dbReference>
<accession>A0A2H8TFE3</accession>
<proteinExistence type="inferred from homology"/>
<evidence type="ECO:0000313" key="10">
    <source>
        <dbReference type="EMBL" id="MBW12795.1"/>
    </source>
</evidence>
<dbReference type="AlphaFoldDB" id="A0A2H8TFE3"/>
<feature type="region of interest" description="Disordered" evidence="9">
    <location>
        <begin position="163"/>
        <end position="182"/>
    </location>
</feature>
<dbReference type="Pfam" id="PF09731">
    <property type="entry name" value="Mitofilin"/>
    <property type="match status" value="1"/>
</dbReference>
<evidence type="ECO:0000256" key="9">
    <source>
        <dbReference type="SAM" id="MobiDB-lite"/>
    </source>
</evidence>
<keyword evidence="6 7" id="KW-0472">Membrane</keyword>
<dbReference type="RefSeq" id="XP_025199417.1">
    <property type="nucleotide sequence ID" value="XM_025343632.1"/>
</dbReference>
<comment type="subunit">
    <text evidence="7">Component of the mitochondrial contact site and cristae organizing system (MICOS) complex.</text>
</comment>
<evidence type="ECO:0000256" key="1">
    <source>
        <dbReference type="ARBA" id="ARBA00010877"/>
    </source>
</evidence>
<feature type="coiled-coil region" evidence="8">
    <location>
        <begin position="302"/>
        <end position="332"/>
    </location>
</feature>
<dbReference type="PANTHER" id="PTHR15415:SF7">
    <property type="entry name" value="MICOS COMPLEX SUBUNIT MIC60"/>
    <property type="match status" value="1"/>
</dbReference>
<keyword evidence="4 7" id="KW-1133">Transmembrane helix</keyword>
<keyword evidence="3 7" id="KW-0999">Mitochondrion inner membrane</keyword>
<evidence type="ECO:0000256" key="3">
    <source>
        <dbReference type="ARBA" id="ARBA00022792"/>
    </source>
</evidence>
<feature type="coiled-coil region" evidence="8">
    <location>
        <begin position="474"/>
        <end position="524"/>
    </location>
</feature>
<protein>
    <recommendedName>
        <fullName evidence="7">MICOS complex subunit MIC60</fullName>
    </recommendedName>
    <alternativeName>
        <fullName evidence="7">Mitofilin</fullName>
    </alternativeName>
</protein>
<dbReference type="OrthoDB" id="10261039at2759"/>
<evidence type="ECO:0000256" key="7">
    <source>
        <dbReference type="RuleBase" id="RU363000"/>
    </source>
</evidence>
<comment type="similarity">
    <text evidence="1 7">Belongs to the MICOS complex subunit Mic60 family.</text>
</comment>
<comment type="function">
    <text evidence="7">Component of the MICOS complex, a large protein complex of the mitochondrial inner membrane that plays crucial roles in the maintenance of crista junctions, inner membrane architecture, and formation of contact sites to the outer membrane.</text>
</comment>
<evidence type="ECO:0000256" key="5">
    <source>
        <dbReference type="ARBA" id="ARBA00023128"/>
    </source>
</evidence>
<feature type="transmembrane region" description="Helical" evidence="7">
    <location>
        <begin position="45"/>
        <end position="66"/>
    </location>
</feature>
<dbReference type="EMBL" id="GFXV01000990">
    <property type="protein sequence ID" value="MBW12795.1"/>
    <property type="molecule type" value="Transcribed_RNA"/>
</dbReference>